<organism evidence="1 2">
    <name type="scientific">Senna tora</name>
    <dbReference type="NCBI Taxonomy" id="362788"/>
    <lineage>
        <taxon>Eukaryota</taxon>
        <taxon>Viridiplantae</taxon>
        <taxon>Streptophyta</taxon>
        <taxon>Embryophyta</taxon>
        <taxon>Tracheophyta</taxon>
        <taxon>Spermatophyta</taxon>
        <taxon>Magnoliopsida</taxon>
        <taxon>eudicotyledons</taxon>
        <taxon>Gunneridae</taxon>
        <taxon>Pentapetalae</taxon>
        <taxon>rosids</taxon>
        <taxon>fabids</taxon>
        <taxon>Fabales</taxon>
        <taxon>Fabaceae</taxon>
        <taxon>Caesalpinioideae</taxon>
        <taxon>Cassia clade</taxon>
        <taxon>Senna</taxon>
    </lineage>
</organism>
<protein>
    <submittedName>
        <fullName evidence="1">Uncharacterized protein</fullName>
    </submittedName>
</protein>
<accession>A0A834WHK2</accession>
<reference evidence="1" key="1">
    <citation type="submission" date="2020-09" db="EMBL/GenBank/DDBJ databases">
        <title>Genome-Enabled Discovery of Anthraquinone Biosynthesis in Senna tora.</title>
        <authorList>
            <person name="Kang S.-H."/>
            <person name="Pandey R.P."/>
            <person name="Lee C.-M."/>
            <person name="Sim J.-S."/>
            <person name="Jeong J.-T."/>
            <person name="Choi B.-S."/>
            <person name="Jung M."/>
            <person name="Ginzburg D."/>
            <person name="Zhao K."/>
            <person name="Won S.Y."/>
            <person name="Oh T.-J."/>
            <person name="Yu Y."/>
            <person name="Kim N.-H."/>
            <person name="Lee O.R."/>
            <person name="Lee T.-H."/>
            <person name="Bashyal P."/>
            <person name="Kim T.-S."/>
            <person name="Lee W.-H."/>
            <person name="Kawkins C."/>
            <person name="Kim C.-K."/>
            <person name="Kim J.S."/>
            <person name="Ahn B.O."/>
            <person name="Rhee S.Y."/>
            <person name="Sohng J.K."/>
        </authorList>
    </citation>
    <scope>NUCLEOTIDE SEQUENCE</scope>
    <source>
        <tissue evidence="1">Leaf</tissue>
    </source>
</reference>
<sequence>MVESVPLVDQIKKTEETICSLNKELESNKQTRLNYKEHSMLAIGEYVLEELSQNPTRLQQATIDCYKRTCTYGIA</sequence>
<name>A0A834WHK2_9FABA</name>
<keyword evidence="2" id="KW-1185">Reference proteome</keyword>
<dbReference type="Proteomes" id="UP000634136">
    <property type="component" value="Unassembled WGS sequence"/>
</dbReference>
<evidence type="ECO:0000313" key="2">
    <source>
        <dbReference type="Proteomes" id="UP000634136"/>
    </source>
</evidence>
<comment type="caution">
    <text evidence="1">The sequence shown here is derived from an EMBL/GenBank/DDBJ whole genome shotgun (WGS) entry which is preliminary data.</text>
</comment>
<dbReference type="EMBL" id="JAAIUW010000008">
    <property type="protein sequence ID" value="KAF7821133.1"/>
    <property type="molecule type" value="Genomic_DNA"/>
</dbReference>
<dbReference type="AlphaFoldDB" id="A0A834WHK2"/>
<proteinExistence type="predicted"/>
<gene>
    <name evidence="1" type="ORF">G2W53_026588</name>
</gene>
<evidence type="ECO:0000313" key="1">
    <source>
        <dbReference type="EMBL" id="KAF7821133.1"/>
    </source>
</evidence>